<feature type="domain" description="TonB-dependent receptor-like beta-barrel" evidence="12">
    <location>
        <begin position="526"/>
        <end position="1067"/>
    </location>
</feature>
<dbReference type="GeneID" id="91007718"/>
<evidence type="ECO:0000256" key="10">
    <source>
        <dbReference type="SAM" id="MobiDB-lite"/>
    </source>
</evidence>
<protein>
    <submittedName>
        <fullName evidence="14">TonB-dependent receptor-like protein</fullName>
    </submittedName>
</protein>
<dbReference type="GO" id="GO:0009279">
    <property type="term" value="C:cell outer membrane"/>
    <property type="evidence" value="ECO:0007669"/>
    <property type="project" value="UniProtKB-SubCell"/>
</dbReference>
<dbReference type="PANTHER" id="PTHR47234">
    <property type="match status" value="1"/>
</dbReference>
<dbReference type="Gene3D" id="2.40.170.20">
    <property type="entry name" value="TonB-dependent receptor, beta-barrel domain"/>
    <property type="match status" value="1"/>
</dbReference>
<reference evidence="14 15" key="1">
    <citation type="submission" date="2018-04" db="EMBL/GenBank/DDBJ databases">
        <title>Genomic Encyclopedia of Type Strains, Phase III (KMG-III): the genomes of soil and plant-associated and newly described type strains.</title>
        <authorList>
            <person name="Whitman W."/>
        </authorList>
    </citation>
    <scope>NUCLEOTIDE SEQUENCE [LARGE SCALE GENOMIC DNA]</scope>
    <source>
        <strain evidence="14 15">MA-olki</strain>
    </source>
</reference>
<dbReference type="Pfam" id="PF00593">
    <property type="entry name" value="TonB_dep_Rec_b-barrel"/>
    <property type="match status" value="1"/>
</dbReference>
<dbReference type="InterPro" id="IPR036942">
    <property type="entry name" value="Beta-barrel_TonB_sf"/>
</dbReference>
<sequence length="1101" mass="116938">MKFYRLLGATALTGVALITPSTVSAQTQPSAMQAQSDAASVDASAEPSAQNAPNTAVATGEATATNTGDILVTGSRIRSPNIQSTSPITTVSGEQLFQTGKVSVGDTLNELPQLRNTFSQQNSTVSLGVRGLNLIDLYGLGTQRTLVLVNGRRHVAGDILNSGVSVDINTIPSDLIKDIQILTGGASATYGSDAVAGVVNFVLKDDYDGLSLRGQSGISKYGDAGAQLIGAIAGKNFGGGRGNITVSAEYAHQEDYYASGRPNVKQVNGFVTVDTDPAGSVNGADNVFDRAFFNDIRSTTISTGGQVGIRYRPGLAGAPCGNDAVGTSYTCSYLFQPGGALAQQNGLRVGLGPNGSFINGNGYNSRQGRLLVLSPDLKRYSFNVLGHYEISRAFVPFIEAKYSRSDARGSQSGPFFSQGQTLGDATTVTGVSDFSYFTTGDVNREGIRLDNPYLGAQARATLATQLAAGVNSGVNPNSGAAFGTTAGGLARQNASLAQIADGSYRFSLRRNWLDLGIRDEQIRRETYRIVGGVRGDFNDDWHYELSANYGEFKEKNLIQGNINTQRYLLSVDSTRNAAGQVVCRSQVDPRYAGSDVGGNPAQLAADIAACVPINPFGDGSVSQAARDYLTVASRAQGKITQFDATGFVSGDLSQLFSLPGGPIAFVVGGEYRRETNYYDLDDFTQAGYAFYNAIPTLNPPTAFAVKEAFGELRVPLLKDLPLIRELTINGSGRVSDYKGSAGTVYAYSGGIQYRPVEDLMFRGSYSRSVRAPNLGELYSSQSQNFTPAPDDPCSARNLATGSANRVANCNAAGRPAGYDYVYTASLEFVSGGNPNLKAEKSDSYTAGFVVTPSFAPGLSISADYYDITVKDVITATGSPQDILNLCYDATSLDNPFCGLFQRAGANGGPAGEQPFQVLQGSLLQSTANFAKLKVRGVQANVNYNHKFSWGTGFIQAAYVRSIQNDNFTNPADPSFKDRLLGELGDPKNRLTFNAGASVGKVGINYGFRYIGAAYLNTYEDYNGLNGLPPQNADYAPIKQYPAVGYHDIRLQADVSDRFNTYIGVDNIGNKQPPYGLTGVTDGSGIYDVRGRYLYVGAVAKF</sequence>
<dbReference type="InterPro" id="IPR037066">
    <property type="entry name" value="Plug_dom_sf"/>
</dbReference>
<dbReference type="AlphaFoldDB" id="A0A2T5TX61"/>
<feature type="signal peptide" evidence="11">
    <location>
        <begin position="1"/>
        <end position="25"/>
    </location>
</feature>
<evidence type="ECO:0000256" key="3">
    <source>
        <dbReference type="ARBA" id="ARBA00022452"/>
    </source>
</evidence>
<evidence type="ECO:0000259" key="12">
    <source>
        <dbReference type="Pfam" id="PF00593"/>
    </source>
</evidence>
<evidence type="ECO:0000256" key="11">
    <source>
        <dbReference type="SAM" id="SignalP"/>
    </source>
</evidence>
<dbReference type="Proteomes" id="UP000244013">
    <property type="component" value="Unassembled WGS sequence"/>
</dbReference>
<evidence type="ECO:0000256" key="9">
    <source>
        <dbReference type="RuleBase" id="RU003357"/>
    </source>
</evidence>
<keyword evidence="11" id="KW-0732">Signal</keyword>
<feature type="domain" description="TonB-dependent receptor plug" evidence="13">
    <location>
        <begin position="83"/>
        <end position="198"/>
    </location>
</feature>
<comment type="subcellular location">
    <subcellularLocation>
        <location evidence="1 8">Cell outer membrane</location>
        <topology evidence="1 8">Multi-pass membrane protein</topology>
    </subcellularLocation>
</comment>
<dbReference type="EMBL" id="QAYE01000014">
    <property type="protein sequence ID" value="PTW43834.1"/>
    <property type="molecule type" value="Genomic_DNA"/>
</dbReference>
<evidence type="ECO:0000256" key="4">
    <source>
        <dbReference type="ARBA" id="ARBA00022692"/>
    </source>
</evidence>
<feature type="region of interest" description="Disordered" evidence="10">
    <location>
        <begin position="28"/>
        <end position="63"/>
    </location>
</feature>
<evidence type="ECO:0000256" key="2">
    <source>
        <dbReference type="ARBA" id="ARBA00022448"/>
    </source>
</evidence>
<dbReference type="PANTHER" id="PTHR47234:SF2">
    <property type="entry name" value="TONB-DEPENDENT RECEPTOR"/>
    <property type="match status" value="1"/>
</dbReference>
<dbReference type="Pfam" id="PF07715">
    <property type="entry name" value="Plug"/>
    <property type="match status" value="1"/>
</dbReference>
<accession>A0A2T5TX61</accession>
<dbReference type="PROSITE" id="PS52016">
    <property type="entry name" value="TONB_DEPENDENT_REC_3"/>
    <property type="match status" value="1"/>
</dbReference>
<feature type="compositionally biased region" description="Low complexity" evidence="10">
    <location>
        <begin position="29"/>
        <end position="49"/>
    </location>
</feature>
<dbReference type="SUPFAM" id="SSF56935">
    <property type="entry name" value="Porins"/>
    <property type="match status" value="1"/>
</dbReference>
<evidence type="ECO:0000256" key="7">
    <source>
        <dbReference type="ARBA" id="ARBA00023237"/>
    </source>
</evidence>
<keyword evidence="5 9" id="KW-0798">TonB box</keyword>
<evidence type="ECO:0000256" key="8">
    <source>
        <dbReference type="PROSITE-ProRule" id="PRU01360"/>
    </source>
</evidence>
<keyword evidence="2 8" id="KW-0813">Transport</keyword>
<organism evidence="14 15">
    <name type="scientific">Sphingomonas faeni</name>
    <dbReference type="NCBI Taxonomy" id="185950"/>
    <lineage>
        <taxon>Bacteria</taxon>
        <taxon>Pseudomonadati</taxon>
        <taxon>Pseudomonadota</taxon>
        <taxon>Alphaproteobacteria</taxon>
        <taxon>Sphingomonadales</taxon>
        <taxon>Sphingomonadaceae</taxon>
        <taxon>Sphingomonas</taxon>
    </lineage>
</organism>
<dbReference type="InterPro" id="IPR000531">
    <property type="entry name" value="Beta-barrel_TonB"/>
</dbReference>
<dbReference type="Gene3D" id="2.170.130.10">
    <property type="entry name" value="TonB-dependent receptor, plug domain"/>
    <property type="match status" value="1"/>
</dbReference>
<keyword evidence="6 8" id="KW-0472">Membrane</keyword>
<dbReference type="OrthoDB" id="7051241at2"/>
<name>A0A2T5TX61_9SPHN</name>
<evidence type="ECO:0000313" key="14">
    <source>
        <dbReference type="EMBL" id="PTW43834.1"/>
    </source>
</evidence>
<evidence type="ECO:0000259" key="13">
    <source>
        <dbReference type="Pfam" id="PF07715"/>
    </source>
</evidence>
<proteinExistence type="inferred from homology"/>
<dbReference type="RefSeq" id="WP_107955872.1">
    <property type="nucleotide sequence ID" value="NZ_QAYE01000014.1"/>
</dbReference>
<evidence type="ECO:0000256" key="1">
    <source>
        <dbReference type="ARBA" id="ARBA00004571"/>
    </source>
</evidence>
<keyword evidence="4 8" id="KW-0812">Transmembrane</keyword>
<evidence type="ECO:0000256" key="6">
    <source>
        <dbReference type="ARBA" id="ARBA00023136"/>
    </source>
</evidence>
<feature type="chain" id="PRO_5015723183" evidence="11">
    <location>
        <begin position="26"/>
        <end position="1101"/>
    </location>
</feature>
<comment type="caution">
    <text evidence="14">The sequence shown here is derived from an EMBL/GenBank/DDBJ whole genome shotgun (WGS) entry which is preliminary data.</text>
</comment>
<evidence type="ECO:0000313" key="15">
    <source>
        <dbReference type="Proteomes" id="UP000244013"/>
    </source>
</evidence>
<keyword evidence="14" id="KW-0675">Receptor</keyword>
<gene>
    <name evidence="14" type="ORF">C8J25_11430</name>
</gene>
<feature type="compositionally biased region" description="Polar residues" evidence="10">
    <location>
        <begin position="50"/>
        <end position="63"/>
    </location>
</feature>
<dbReference type="InterPro" id="IPR039426">
    <property type="entry name" value="TonB-dep_rcpt-like"/>
</dbReference>
<keyword evidence="7 8" id="KW-0998">Cell outer membrane</keyword>
<keyword evidence="3 8" id="KW-1134">Transmembrane beta strand</keyword>
<comment type="similarity">
    <text evidence="8 9">Belongs to the TonB-dependent receptor family.</text>
</comment>
<evidence type="ECO:0000256" key="5">
    <source>
        <dbReference type="ARBA" id="ARBA00023077"/>
    </source>
</evidence>
<dbReference type="InterPro" id="IPR012910">
    <property type="entry name" value="Plug_dom"/>
</dbReference>